<dbReference type="PANTHER" id="PTHR43791">
    <property type="entry name" value="PERMEASE-RELATED"/>
    <property type="match status" value="1"/>
</dbReference>
<feature type="transmembrane region" description="Helical" evidence="6">
    <location>
        <begin position="194"/>
        <end position="213"/>
    </location>
</feature>
<dbReference type="HOGENOM" id="CLU_001265_0_5_1"/>
<keyword evidence="2" id="KW-0813">Transport</keyword>
<dbReference type="InterPro" id="IPR020846">
    <property type="entry name" value="MFS_dom"/>
</dbReference>
<sequence>MVQPEKVNGTRSEIETAIETCPDGIAPVDTLHGDEATKVLRNYTGDQTWLQHEEKLVRRKIDFRLLPVLCATYGLQYYDKAMLSQAALFGLREDLGLEAGSKYSFCASIFYLGFIVGAYPAILLAQRFPIERVAAVSVLLWGICLICTAACDSWKTIFAQRFFLGLLEAGISPMFMMVVGQFYKKDEQALRMGVWYCTTGYVSIVSPLINYGLGHIKGSLSPWRYMYLVAGAVTMLWSAVILYFMPSDPIRCWGLSDRERYIAVARLQTNNTGVRNTHFKKDQGIELLSDLKFWLLFCATFLMLIANGPVSTFVPLIIHNMGFGRLHSLLLLTPIGAIIGTLQLGSCHAAYKLARARCYIAIICETGTILACLLLWRLPAHATGGLLFGTYILAANSAAYAVLMGMQLANTGGYTKRSLASSGLFVGYCAGNIVGPLLFKSSDAPRYAPGFIAVFITACVAVILIFIYRICCVWENRKRDKSGTMEGFEHAYEDDFTDRTNKQFRYLY</sequence>
<feature type="transmembrane region" description="Helical" evidence="6">
    <location>
        <begin position="384"/>
        <end position="406"/>
    </location>
</feature>
<dbReference type="InterPro" id="IPR011701">
    <property type="entry name" value="MFS"/>
</dbReference>
<dbReference type="Proteomes" id="UP000053328">
    <property type="component" value="Unassembled WGS sequence"/>
</dbReference>
<dbReference type="Gene3D" id="1.20.1250.20">
    <property type="entry name" value="MFS general substrate transporter like domains"/>
    <property type="match status" value="2"/>
</dbReference>
<organism evidence="8 9">
    <name type="scientific">Exophiala spinifera</name>
    <dbReference type="NCBI Taxonomy" id="91928"/>
    <lineage>
        <taxon>Eukaryota</taxon>
        <taxon>Fungi</taxon>
        <taxon>Dikarya</taxon>
        <taxon>Ascomycota</taxon>
        <taxon>Pezizomycotina</taxon>
        <taxon>Eurotiomycetes</taxon>
        <taxon>Chaetothyriomycetidae</taxon>
        <taxon>Chaetothyriales</taxon>
        <taxon>Herpotrichiellaceae</taxon>
        <taxon>Exophiala</taxon>
    </lineage>
</organism>
<dbReference type="OrthoDB" id="6730379at2759"/>
<feature type="transmembrane region" description="Helical" evidence="6">
    <location>
        <begin position="330"/>
        <end position="351"/>
    </location>
</feature>
<gene>
    <name evidence="8" type="ORF">PV08_10106</name>
</gene>
<feature type="transmembrane region" description="Helical" evidence="6">
    <location>
        <begin position="293"/>
        <end position="318"/>
    </location>
</feature>
<reference evidence="8 9" key="1">
    <citation type="submission" date="2015-01" db="EMBL/GenBank/DDBJ databases">
        <title>The Genome Sequence of Exophiala spinifera CBS89968.</title>
        <authorList>
            <consortium name="The Broad Institute Genomics Platform"/>
            <person name="Cuomo C."/>
            <person name="de Hoog S."/>
            <person name="Gorbushina A."/>
            <person name="Stielow B."/>
            <person name="Teixiera M."/>
            <person name="Abouelleil A."/>
            <person name="Chapman S.B."/>
            <person name="Priest M."/>
            <person name="Young S.K."/>
            <person name="Wortman J."/>
            <person name="Nusbaum C."/>
            <person name="Birren B."/>
        </authorList>
    </citation>
    <scope>NUCLEOTIDE SEQUENCE [LARGE SCALE GENOMIC DNA]</scope>
    <source>
        <strain evidence="8 9">CBS 89968</strain>
    </source>
</reference>
<dbReference type="PANTHER" id="PTHR43791:SF35">
    <property type="entry name" value="MAJOR FACILITATOR SUPERFAMILY (MFS) PROFILE DOMAIN-CONTAINING PROTEIN"/>
    <property type="match status" value="1"/>
</dbReference>
<evidence type="ECO:0000256" key="2">
    <source>
        <dbReference type="ARBA" id="ARBA00022448"/>
    </source>
</evidence>
<keyword evidence="4 6" id="KW-1133">Transmembrane helix</keyword>
<evidence type="ECO:0000256" key="4">
    <source>
        <dbReference type="ARBA" id="ARBA00022989"/>
    </source>
</evidence>
<dbReference type="PROSITE" id="PS50850">
    <property type="entry name" value="MFS"/>
    <property type="match status" value="1"/>
</dbReference>
<protein>
    <recommendedName>
        <fullName evidence="7">Major facilitator superfamily (MFS) profile domain-containing protein</fullName>
    </recommendedName>
</protein>
<dbReference type="VEuPathDB" id="FungiDB:PV08_10106"/>
<feature type="transmembrane region" description="Helical" evidence="6">
    <location>
        <begin position="358"/>
        <end position="378"/>
    </location>
</feature>
<accession>A0A0D1ZCN6</accession>
<feature type="transmembrane region" description="Helical" evidence="6">
    <location>
        <begin position="418"/>
        <end position="439"/>
    </location>
</feature>
<dbReference type="AlphaFoldDB" id="A0A0D1ZCN6"/>
<dbReference type="GO" id="GO:0022857">
    <property type="term" value="F:transmembrane transporter activity"/>
    <property type="evidence" value="ECO:0007669"/>
    <property type="project" value="InterPro"/>
</dbReference>
<keyword evidence="9" id="KW-1185">Reference proteome</keyword>
<name>A0A0D1ZCN6_9EURO</name>
<feature type="transmembrane region" description="Helical" evidence="6">
    <location>
        <begin position="102"/>
        <end position="122"/>
    </location>
</feature>
<feature type="transmembrane region" description="Helical" evidence="6">
    <location>
        <begin position="225"/>
        <end position="245"/>
    </location>
</feature>
<dbReference type="RefSeq" id="XP_016231023.1">
    <property type="nucleotide sequence ID" value="XM_016384421.1"/>
</dbReference>
<evidence type="ECO:0000256" key="6">
    <source>
        <dbReference type="SAM" id="Phobius"/>
    </source>
</evidence>
<dbReference type="Pfam" id="PF07690">
    <property type="entry name" value="MFS_1"/>
    <property type="match status" value="1"/>
</dbReference>
<evidence type="ECO:0000256" key="3">
    <source>
        <dbReference type="ARBA" id="ARBA00022692"/>
    </source>
</evidence>
<evidence type="ECO:0000313" key="9">
    <source>
        <dbReference type="Proteomes" id="UP000053328"/>
    </source>
</evidence>
<evidence type="ECO:0000256" key="1">
    <source>
        <dbReference type="ARBA" id="ARBA00004141"/>
    </source>
</evidence>
<dbReference type="InterPro" id="IPR036259">
    <property type="entry name" value="MFS_trans_sf"/>
</dbReference>
<comment type="subcellular location">
    <subcellularLocation>
        <location evidence="1">Membrane</location>
        <topology evidence="1">Multi-pass membrane protein</topology>
    </subcellularLocation>
</comment>
<feature type="transmembrane region" description="Helical" evidence="6">
    <location>
        <begin position="162"/>
        <end position="182"/>
    </location>
</feature>
<evidence type="ECO:0000313" key="8">
    <source>
        <dbReference type="EMBL" id="KIW10807.1"/>
    </source>
</evidence>
<evidence type="ECO:0000256" key="5">
    <source>
        <dbReference type="ARBA" id="ARBA00023136"/>
    </source>
</evidence>
<feature type="transmembrane region" description="Helical" evidence="6">
    <location>
        <begin position="134"/>
        <end position="156"/>
    </location>
</feature>
<proteinExistence type="predicted"/>
<dbReference type="GO" id="GO:0016020">
    <property type="term" value="C:membrane"/>
    <property type="evidence" value="ECO:0007669"/>
    <property type="project" value="UniProtKB-SubCell"/>
</dbReference>
<feature type="transmembrane region" description="Helical" evidence="6">
    <location>
        <begin position="451"/>
        <end position="471"/>
    </location>
</feature>
<evidence type="ECO:0000259" key="7">
    <source>
        <dbReference type="PROSITE" id="PS50850"/>
    </source>
</evidence>
<feature type="domain" description="Major facilitator superfamily (MFS) profile" evidence="7">
    <location>
        <begin position="65"/>
        <end position="477"/>
    </location>
</feature>
<dbReference type="GeneID" id="27337189"/>
<keyword evidence="3 6" id="KW-0812">Transmembrane</keyword>
<dbReference type="EMBL" id="KN847499">
    <property type="protein sequence ID" value="KIW10807.1"/>
    <property type="molecule type" value="Genomic_DNA"/>
</dbReference>
<keyword evidence="5 6" id="KW-0472">Membrane</keyword>
<dbReference type="SUPFAM" id="SSF103473">
    <property type="entry name" value="MFS general substrate transporter"/>
    <property type="match status" value="1"/>
</dbReference>